<name>F9WJ41_TRYCI</name>
<dbReference type="AlphaFoldDB" id="F9WJ41"/>
<organism evidence="1 2">
    <name type="scientific">Trypanosoma congolense (strain IL3000)</name>
    <dbReference type="NCBI Taxonomy" id="1068625"/>
    <lineage>
        <taxon>Eukaryota</taxon>
        <taxon>Discoba</taxon>
        <taxon>Euglenozoa</taxon>
        <taxon>Kinetoplastea</taxon>
        <taxon>Metakinetoplastina</taxon>
        <taxon>Trypanosomatida</taxon>
        <taxon>Trypanosomatidae</taxon>
        <taxon>Trypanosoma</taxon>
        <taxon>Nannomonas</taxon>
    </lineage>
</organism>
<dbReference type="EMBL" id="CAEQ01002680">
    <property type="protein sequence ID" value="CCD17343.1"/>
    <property type="molecule type" value="Genomic_DNA"/>
</dbReference>
<keyword evidence="2" id="KW-1185">Reference proteome</keyword>
<reference evidence="2" key="1">
    <citation type="submission" date="2011-07" db="EMBL/GenBank/DDBJ databases">
        <title>Divergent evolution of antigenic variation in African trypanosomes.</title>
        <authorList>
            <person name="Jackson A.P."/>
            <person name="Berry A."/>
            <person name="Allison H.C."/>
            <person name="Burton P."/>
            <person name="Anderson J."/>
            <person name="Aslett M."/>
            <person name="Brown R."/>
            <person name="Corton N."/>
            <person name="Harris D."/>
            <person name="Hauser H."/>
            <person name="Gamble J."/>
            <person name="Gilderthorp R."/>
            <person name="McQuillan J."/>
            <person name="Quail M.A."/>
            <person name="Sanders M."/>
            <person name="Van Tonder A."/>
            <person name="Ginger M.L."/>
            <person name="Donelson J.E."/>
            <person name="Field M.C."/>
            <person name="Barry J.D."/>
            <person name="Berriman M."/>
            <person name="Hertz-Fowler C."/>
        </authorList>
    </citation>
    <scope>NUCLEOTIDE SEQUENCE [LARGE SCALE GENOMIC DNA]</scope>
    <source>
        <strain evidence="2">IL3000</strain>
    </source>
</reference>
<proteinExistence type="predicted"/>
<comment type="caution">
    <text evidence="1">The sequence shown here is derived from an EMBL/GenBank/DDBJ whole genome shotgun (WGS) entry which is preliminary data.</text>
</comment>
<evidence type="ECO:0000313" key="2">
    <source>
        <dbReference type="Proteomes" id="UP000000702"/>
    </source>
</evidence>
<sequence length="143" mass="15295">MVGPEIAGLDSRLSTISVACVWAWRVTTYCDATSRGLGGGRVMVLIGMLKSSTIVRSARTGTILVVRVLYAVIVGSAKVININVTARSNVIPTSGSSFKNAVITVRIAISRDIPTPLFVKNLTFIHAERPVLEKTATQVQRGL</sequence>
<protein>
    <submittedName>
        <fullName evidence="1">Uncharacterized protein</fullName>
    </submittedName>
</protein>
<dbReference type="Proteomes" id="UP000000702">
    <property type="component" value="Unassembled WGS sequence"/>
</dbReference>
<gene>
    <name evidence="1" type="ORF">TCIL3000_0_21690</name>
</gene>
<accession>F9WJ41</accession>
<evidence type="ECO:0000313" key="1">
    <source>
        <dbReference type="EMBL" id="CCD17343.1"/>
    </source>
</evidence>
<reference evidence="1 2" key="2">
    <citation type="journal article" date="2012" name="Proc. Natl. Acad. Sci. U.S.A.">
        <title>Antigenic diversity is generated by distinct evolutionary mechanisms in African trypanosome species.</title>
        <authorList>
            <person name="Jackson A.P."/>
            <person name="Berry A."/>
            <person name="Aslett M."/>
            <person name="Allison H.C."/>
            <person name="Burton P."/>
            <person name="Vavrova-Anderson J."/>
            <person name="Brown R."/>
            <person name="Browne H."/>
            <person name="Corton N."/>
            <person name="Hauser H."/>
            <person name="Gamble J."/>
            <person name="Gilderthorp R."/>
            <person name="Marcello L."/>
            <person name="McQuillan J."/>
            <person name="Otto T.D."/>
            <person name="Quail M.A."/>
            <person name="Sanders M.J."/>
            <person name="van Tonder A."/>
            <person name="Ginger M.L."/>
            <person name="Field M.C."/>
            <person name="Barry J.D."/>
            <person name="Hertz-Fowler C."/>
            <person name="Berriman M."/>
        </authorList>
    </citation>
    <scope>NUCLEOTIDE SEQUENCE [LARGE SCALE GENOMIC DNA]</scope>
    <source>
        <strain evidence="1 2">IL3000</strain>
    </source>
</reference>